<evidence type="ECO:0000256" key="1">
    <source>
        <dbReference type="SAM" id="Coils"/>
    </source>
</evidence>
<dbReference type="Proteomes" id="UP001240777">
    <property type="component" value="Unassembled WGS sequence"/>
</dbReference>
<sequence length="94" mass="10844">MTEEQVTQEQSKDFKNNENIKKTGDKKMEKNKTANVKLTEIDDLLEENIVPNQNIIAQYNRKKEEAKKLKVKLERLMGEIKVLGNKIKGISEAV</sequence>
<feature type="coiled-coil region" evidence="1">
    <location>
        <begin position="52"/>
        <end position="86"/>
    </location>
</feature>
<dbReference type="EMBL" id="JAUPEV010000005">
    <property type="protein sequence ID" value="MDO7253071.1"/>
    <property type="molecule type" value="Genomic_DNA"/>
</dbReference>
<gene>
    <name evidence="3" type="ORF">Q5I04_03995</name>
    <name evidence="4" type="ORF">Q5I06_03270</name>
</gene>
<organism evidence="4 5">
    <name type="scientific">Helicobacter cappadocius</name>
    <dbReference type="NCBI Taxonomy" id="3063998"/>
    <lineage>
        <taxon>Bacteria</taxon>
        <taxon>Pseudomonadati</taxon>
        <taxon>Campylobacterota</taxon>
        <taxon>Epsilonproteobacteria</taxon>
        <taxon>Campylobacterales</taxon>
        <taxon>Helicobacteraceae</taxon>
        <taxon>Helicobacter</taxon>
    </lineage>
</organism>
<dbReference type="EMBL" id="JAUYZK010000003">
    <property type="protein sequence ID" value="MDP2538803.1"/>
    <property type="molecule type" value="Genomic_DNA"/>
</dbReference>
<feature type="compositionally biased region" description="Basic and acidic residues" evidence="2">
    <location>
        <begin position="10"/>
        <end position="31"/>
    </location>
</feature>
<evidence type="ECO:0000313" key="6">
    <source>
        <dbReference type="Proteomes" id="UP001240777"/>
    </source>
</evidence>
<reference evidence="3 5" key="3">
    <citation type="journal article" date="2024" name="Syst. Appl. Microbiol.">
        <title>Helicobacter cappadocius sp. nov., from lizards: The first psychrotrophic Helicobacter species.</title>
        <authorList>
            <person name="Aydin F."/>
            <person name="Tarhane S."/>
            <person name="Karakaya E."/>
            <person name="Abay S."/>
            <person name="Kayman T."/>
            <person name="Guran O."/>
            <person name="Bozkurt E."/>
            <person name="Uzum N."/>
            <person name="Avci A."/>
            <person name="Olgun K."/>
            <person name="Jablonski D."/>
            <person name="Guran C."/>
            <person name="Burcin Saticioglu I."/>
        </authorList>
    </citation>
    <scope>NUCLEOTIDE SEQUENCE [LARGE SCALE GENOMIC DNA]</scope>
    <source>
        <strain evidence="3">Faydin-H75</strain>
        <strain evidence="5">faydin-H76</strain>
    </source>
</reference>
<name>A0AA90PYB0_9HELI</name>
<dbReference type="RefSeq" id="WP_305516916.1">
    <property type="nucleotide sequence ID" value="NZ_JAUPEV010000005.1"/>
</dbReference>
<reference evidence="4 6" key="1">
    <citation type="submission" date="2023-07" db="EMBL/GenBank/DDBJ databases">
        <title>Unpublished Manusciprt.</title>
        <authorList>
            <person name="Aydin F."/>
            <person name="Tarhane S."/>
            <person name="Saticioglu I.B."/>
            <person name="Karakaya E."/>
            <person name="Abay S."/>
            <person name="Guran O."/>
            <person name="Bozkurt E."/>
            <person name="Uzum N."/>
            <person name="Olgun K."/>
            <person name="Jablonski D."/>
        </authorList>
    </citation>
    <scope>NUCLEOTIDE SEQUENCE</scope>
    <source>
        <strain evidence="6">faydin-H75</strain>
        <strain evidence="4">Faydin-H76</strain>
    </source>
</reference>
<keyword evidence="1" id="KW-0175">Coiled coil</keyword>
<dbReference type="AlphaFoldDB" id="A0AA90PYB0"/>
<evidence type="ECO:0000313" key="4">
    <source>
        <dbReference type="EMBL" id="MDP2538803.1"/>
    </source>
</evidence>
<dbReference type="Proteomes" id="UP001177258">
    <property type="component" value="Unassembled WGS sequence"/>
</dbReference>
<evidence type="ECO:0000313" key="5">
    <source>
        <dbReference type="Proteomes" id="UP001177258"/>
    </source>
</evidence>
<proteinExistence type="predicted"/>
<evidence type="ECO:0000256" key="2">
    <source>
        <dbReference type="SAM" id="MobiDB-lite"/>
    </source>
</evidence>
<evidence type="ECO:0000313" key="3">
    <source>
        <dbReference type="EMBL" id="MDO7253071.1"/>
    </source>
</evidence>
<keyword evidence="6" id="KW-1185">Reference proteome</keyword>
<protein>
    <submittedName>
        <fullName evidence="4">Uncharacterized protein</fullName>
    </submittedName>
</protein>
<feature type="region of interest" description="Disordered" evidence="2">
    <location>
        <begin position="1"/>
        <end position="31"/>
    </location>
</feature>
<comment type="caution">
    <text evidence="4">The sequence shown here is derived from an EMBL/GenBank/DDBJ whole genome shotgun (WGS) entry which is preliminary data.</text>
</comment>
<accession>A0AA90PYB0</accession>
<reference evidence="3" key="2">
    <citation type="submission" date="2023-07" db="EMBL/GenBank/DDBJ databases">
        <authorList>
            <person name="Aydin F."/>
            <person name="Tarhane S."/>
            <person name="Saticioglu I.B."/>
            <person name="Karakaya E."/>
            <person name="Abay S."/>
            <person name="Guran O."/>
            <person name="Bozkurt E."/>
            <person name="Uzum N."/>
            <person name="Olgun K."/>
            <person name="Jablonski D."/>
        </authorList>
    </citation>
    <scope>NUCLEOTIDE SEQUENCE</scope>
    <source>
        <strain evidence="3">Faydin-H75</strain>
    </source>
</reference>